<evidence type="ECO:0000256" key="8">
    <source>
        <dbReference type="PIRSR" id="PIRSR602481-1"/>
    </source>
</evidence>
<feature type="binding site" evidence="9">
    <location>
        <position position="132"/>
    </location>
    <ligand>
        <name>Fe cation</name>
        <dbReference type="ChEBI" id="CHEBI:24875"/>
    </ligand>
</feature>
<proteinExistence type="inferred from homology"/>
<dbReference type="AlphaFoldDB" id="A0A369B1W9"/>
<dbReference type="InterPro" id="IPR036390">
    <property type="entry name" value="WH_DNA-bd_sf"/>
</dbReference>
<dbReference type="InterPro" id="IPR043135">
    <property type="entry name" value="Fur_C"/>
</dbReference>
<dbReference type="GO" id="GO:0045892">
    <property type="term" value="P:negative regulation of DNA-templated transcription"/>
    <property type="evidence" value="ECO:0007669"/>
    <property type="project" value="TreeGrafter"/>
</dbReference>
<evidence type="ECO:0000256" key="3">
    <source>
        <dbReference type="ARBA" id="ARBA00022723"/>
    </source>
</evidence>
<comment type="caution">
    <text evidence="10">The sequence shown here is derived from an EMBL/GenBank/DDBJ whole genome shotgun (WGS) entry which is preliminary data.</text>
</comment>
<dbReference type="InterPro" id="IPR036388">
    <property type="entry name" value="WH-like_DNA-bd_sf"/>
</dbReference>
<reference evidence="10 11" key="1">
    <citation type="submission" date="2018-07" db="EMBL/GenBank/DDBJ databases">
        <title>Genomic Encyclopedia of Type Strains, Phase IV (KMG-IV): sequencing the most valuable type-strain genomes for metagenomic binning, comparative biology and taxonomic classification.</title>
        <authorList>
            <person name="Goeker M."/>
        </authorList>
    </citation>
    <scope>NUCLEOTIDE SEQUENCE [LARGE SCALE GENOMIC DNA]</scope>
    <source>
        <strain evidence="10 11">DSM 27016</strain>
    </source>
</reference>
<keyword evidence="3 8" id="KW-0479">Metal-binding</keyword>
<sequence>MADRMEDFRNQLKEKGYKLTMQRQAVLNSIIEHEGEHLSTEEIYELVKKNHPEIGLATVYRTLLLLDRMELVYKLDLDDGCSRYELNKDNEDHRHHHLICTECGSVEEVQEDLLESLEEQILQKNGFIIKDHRVKFYGCCKKCIELLRKP</sequence>
<dbReference type="InterPro" id="IPR002481">
    <property type="entry name" value="FUR"/>
</dbReference>
<dbReference type="OrthoDB" id="8659436at2"/>
<evidence type="ECO:0000256" key="7">
    <source>
        <dbReference type="ARBA" id="ARBA00023163"/>
    </source>
</evidence>
<evidence type="ECO:0000256" key="4">
    <source>
        <dbReference type="ARBA" id="ARBA00022833"/>
    </source>
</evidence>
<keyword evidence="11" id="KW-1185">Reference proteome</keyword>
<dbReference type="RefSeq" id="WP_114298087.1">
    <property type="nucleotide sequence ID" value="NZ_QPJT01000013.1"/>
</dbReference>
<keyword evidence="6" id="KW-0238">DNA-binding</keyword>
<comment type="cofactor">
    <cofactor evidence="8">
        <name>Zn(2+)</name>
        <dbReference type="ChEBI" id="CHEBI:29105"/>
    </cofactor>
    <text evidence="8">Binds 1 zinc ion per subunit.</text>
</comment>
<keyword evidence="7" id="KW-0804">Transcription</keyword>
<dbReference type="EMBL" id="QPJT01000013">
    <property type="protein sequence ID" value="RCX15433.1"/>
    <property type="molecule type" value="Genomic_DNA"/>
</dbReference>
<keyword evidence="4 8" id="KW-0862">Zinc</keyword>
<keyword evidence="9" id="KW-0408">Iron</keyword>
<comment type="cofactor">
    <cofactor evidence="9">
        <name>Mn(2+)</name>
        <dbReference type="ChEBI" id="CHEBI:29035"/>
    </cofactor>
    <cofactor evidence="9">
        <name>Fe(2+)</name>
        <dbReference type="ChEBI" id="CHEBI:29033"/>
    </cofactor>
    <text evidence="9">Binds 1 Mn(2+) or Fe(2+) ion per subunit.</text>
</comment>
<dbReference type="SUPFAM" id="SSF46785">
    <property type="entry name" value="Winged helix' DNA-binding domain"/>
    <property type="match status" value="1"/>
</dbReference>
<evidence type="ECO:0000256" key="5">
    <source>
        <dbReference type="ARBA" id="ARBA00023015"/>
    </source>
</evidence>
<evidence type="ECO:0000256" key="2">
    <source>
        <dbReference type="ARBA" id="ARBA00022491"/>
    </source>
</evidence>
<keyword evidence="5" id="KW-0805">Transcription regulation</keyword>
<evidence type="ECO:0000256" key="6">
    <source>
        <dbReference type="ARBA" id="ARBA00023125"/>
    </source>
</evidence>
<dbReference type="GO" id="GO:1900376">
    <property type="term" value="P:regulation of secondary metabolite biosynthetic process"/>
    <property type="evidence" value="ECO:0007669"/>
    <property type="project" value="TreeGrafter"/>
</dbReference>
<feature type="binding site" evidence="8">
    <location>
        <position position="143"/>
    </location>
    <ligand>
        <name>Zn(2+)</name>
        <dbReference type="ChEBI" id="CHEBI:29105"/>
    </ligand>
</feature>
<feature type="binding site" evidence="8">
    <location>
        <position position="103"/>
    </location>
    <ligand>
        <name>Zn(2+)</name>
        <dbReference type="ChEBI" id="CHEBI:29105"/>
    </ligand>
</feature>
<organism evidence="10 11">
    <name type="scientific">Anaerobacterium chartisolvens</name>
    <dbReference type="NCBI Taxonomy" id="1297424"/>
    <lineage>
        <taxon>Bacteria</taxon>
        <taxon>Bacillati</taxon>
        <taxon>Bacillota</taxon>
        <taxon>Clostridia</taxon>
        <taxon>Eubacteriales</taxon>
        <taxon>Oscillospiraceae</taxon>
        <taxon>Anaerobacterium</taxon>
    </lineage>
</organism>
<evidence type="ECO:0000313" key="10">
    <source>
        <dbReference type="EMBL" id="RCX15433.1"/>
    </source>
</evidence>
<dbReference type="Proteomes" id="UP000253034">
    <property type="component" value="Unassembled WGS sequence"/>
</dbReference>
<name>A0A369B1W9_9FIRM</name>
<dbReference type="PANTHER" id="PTHR33202:SF7">
    <property type="entry name" value="FERRIC UPTAKE REGULATION PROTEIN"/>
    <property type="match status" value="1"/>
</dbReference>
<dbReference type="Gene3D" id="1.10.10.10">
    <property type="entry name" value="Winged helix-like DNA-binding domain superfamily/Winged helix DNA-binding domain"/>
    <property type="match status" value="1"/>
</dbReference>
<feature type="binding site" evidence="8">
    <location>
        <position position="100"/>
    </location>
    <ligand>
        <name>Zn(2+)</name>
        <dbReference type="ChEBI" id="CHEBI:29105"/>
    </ligand>
</feature>
<protein>
    <submittedName>
        <fullName evidence="10">Fur family ferric uptake transcriptional regulator</fullName>
    </submittedName>
</protein>
<comment type="similarity">
    <text evidence="1">Belongs to the Fur family.</text>
</comment>
<dbReference type="CDD" id="cd07153">
    <property type="entry name" value="Fur_like"/>
    <property type="match status" value="1"/>
</dbReference>
<dbReference type="Gene3D" id="3.30.1490.190">
    <property type="match status" value="1"/>
</dbReference>
<keyword evidence="2" id="KW-0678">Repressor</keyword>
<gene>
    <name evidence="10" type="ORF">DFR58_11313</name>
</gene>
<evidence type="ECO:0000256" key="9">
    <source>
        <dbReference type="PIRSR" id="PIRSR602481-2"/>
    </source>
</evidence>
<dbReference type="GO" id="GO:0000976">
    <property type="term" value="F:transcription cis-regulatory region binding"/>
    <property type="evidence" value="ECO:0007669"/>
    <property type="project" value="TreeGrafter"/>
</dbReference>
<dbReference type="PANTHER" id="PTHR33202">
    <property type="entry name" value="ZINC UPTAKE REGULATION PROTEIN"/>
    <property type="match status" value="1"/>
</dbReference>
<dbReference type="FunFam" id="1.10.10.10:FF:000051">
    <property type="entry name" value="Fur family transcriptional regulator"/>
    <property type="match status" value="1"/>
</dbReference>
<feature type="binding site" evidence="8">
    <location>
        <position position="140"/>
    </location>
    <ligand>
        <name>Zn(2+)</name>
        <dbReference type="ChEBI" id="CHEBI:29105"/>
    </ligand>
</feature>
<evidence type="ECO:0000313" key="11">
    <source>
        <dbReference type="Proteomes" id="UP000253034"/>
    </source>
</evidence>
<dbReference type="GO" id="GO:0008270">
    <property type="term" value="F:zinc ion binding"/>
    <property type="evidence" value="ECO:0007669"/>
    <property type="project" value="TreeGrafter"/>
</dbReference>
<feature type="binding site" evidence="9">
    <location>
        <position position="115"/>
    </location>
    <ligand>
        <name>Fe cation</name>
        <dbReference type="ChEBI" id="CHEBI:24875"/>
    </ligand>
</feature>
<dbReference type="Pfam" id="PF01475">
    <property type="entry name" value="FUR"/>
    <property type="match status" value="1"/>
</dbReference>
<evidence type="ECO:0000256" key="1">
    <source>
        <dbReference type="ARBA" id="ARBA00007957"/>
    </source>
</evidence>
<dbReference type="GO" id="GO:0003700">
    <property type="term" value="F:DNA-binding transcription factor activity"/>
    <property type="evidence" value="ECO:0007669"/>
    <property type="project" value="InterPro"/>
</dbReference>
<accession>A0A369B1W9</accession>